<keyword evidence="2" id="KW-1185">Reference proteome</keyword>
<dbReference type="Proteomes" id="UP000464402">
    <property type="component" value="Chromosome"/>
</dbReference>
<organism evidence="1 2">
    <name type="scientific">Yersinia canariae</name>
    <dbReference type="NCBI Taxonomy" id="2607663"/>
    <lineage>
        <taxon>Bacteria</taxon>
        <taxon>Pseudomonadati</taxon>
        <taxon>Pseudomonadota</taxon>
        <taxon>Gammaproteobacteria</taxon>
        <taxon>Enterobacterales</taxon>
        <taxon>Yersiniaceae</taxon>
        <taxon>Yersinia</taxon>
    </lineage>
</organism>
<proteinExistence type="predicted"/>
<dbReference type="KEGG" id="yca:F0T03_03140"/>
<accession>A0A857EXP2</accession>
<evidence type="ECO:0000313" key="1">
    <source>
        <dbReference type="EMBL" id="QHB31279.1"/>
    </source>
</evidence>
<name>A0A857EXP2_9GAMM</name>
<dbReference type="AlphaFoldDB" id="A0A857EXP2"/>
<gene>
    <name evidence="1" type="ORF">F0T03_03140</name>
</gene>
<protein>
    <submittedName>
        <fullName evidence="1">Uncharacterized protein</fullName>
    </submittedName>
</protein>
<dbReference type="EMBL" id="CP043727">
    <property type="protein sequence ID" value="QHB31279.1"/>
    <property type="molecule type" value="Genomic_DNA"/>
</dbReference>
<reference evidence="2" key="1">
    <citation type="submission" date="2019-09" db="EMBL/GenBank/DDBJ databases">
        <title>Yersinia canariae sp. nov., isolated from a human yersiniosis case.</title>
        <authorList>
            <person name="Nguyen S.V."/>
            <person name="Greig D."/>
            <person name="Hurley D."/>
            <person name="Cao Y."/>
            <person name="McCabe E."/>
            <person name="Mitchell M."/>
            <person name="Jenkins C."/>
            <person name="Fanning S."/>
        </authorList>
    </citation>
    <scope>NUCLEOTIDE SEQUENCE [LARGE SCALE GENOMIC DNA]</scope>
    <source>
        <strain evidence="2">NCTC 14382</strain>
    </source>
</reference>
<evidence type="ECO:0000313" key="2">
    <source>
        <dbReference type="Proteomes" id="UP000464402"/>
    </source>
</evidence>
<dbReference type="RefSeq" id="WP_159677207.1">
    <property type="nucleotide sequence ID" value="NZ_CP043727.1"/>
</dbReference>
<sequence length="146" mass="16163">MKKIIYIFILGIVVCGGVSAKPYGGILPASVNYENGNRFWCDAHLQMTRQCSAPEINSEDFMVIVKSSPTKNCVGGHWGWVTKISSNAGQGEGATIVPDKGTNLTVKDLCRPGTQVTFLPNSKRPEYDDLVVKYQGREILRYKSYK</sequence>